<sequence length="339" mass="35882">MDAHSTPICTDDAGATSAPLTDATRADDSDADTATGQVLSWESPALSLALERVFEFYLADENDLHLQGKTSAVARAEAARWIAGCAAGPLRGSPEFCAAARRAIRTLSLVCKRIAGVCVHQWAGLAGLDRPPDDARRGTRGSITLVVGGAGSGKTYASSRLCPAMSQAMARASGRPDAPCIAADSMIVNPHSDRPLDEEIDRNLSSRPHARAALVHAEGRDYMGNAEKLCARGFHVVVVGYPTVDAPRPDAIDRVLVALGPRDSRCRYDALSANVATIVDVDPAALKVLFDAAPDYAYLWFEPVDGRFGPDRTVVTLSRASDFETADGSAPPLDPCQVL</sequence>
<dbReference type="RefSeq" id="YP_009119479.1">
    <property type="nucleotide sequence ID" value="NC_026440.1"/>
</dbReference>
<dbReference type="EMBL" id="KP136319">
    <property type="protein sequence ID" value="AJF97244.1"/>
    <property type="molecule type" value="Genomic_DNA"/>
</dbReference>
<accession>A0A0B5J1A0</accession>
<reference evidence="2 3" key="1">
    <citation type="journal article" date="2015" name="Parasitol. Res.">
        <title>Viruses in close associations with free-living amoebae.</title>
        <authorList>
            <person name="Scheid P."/>
        </authorList>
    </citation>
    <scope>NUCLEOTIDE SEQUENCE [LARGE SCALE GENOMIC DNA]</scope>
    <source>
        <strain evidence="2">KlaHel</strain>
    </source>
</reference>
<protein>
    <recommendedName>
        <fullName evidence="4">Zeta toxin domain-containing protein</fullName>
    </recommendedName>
</protein>
<dbReference type="Proteomes" id="UP000202511">
    <property type="component" value="Segment"/>
</dbReference>
<dbReference type="GeneID" id="23462161"/>
<dbReference type="KEGG" id="vg:23462161"/>
<proteinExistence type="predicted"/>
<organism evidence="2 3">
    <name type="scientific">Pandoravirus inopinatum</name>
    <dbReference type="NCBI Taxonomy" id="1605721"/>
    <lineage>
        <taxon>Viruses</taxon>
        <taxon>Pandoravirus</taxon>
    </lineage>
</organism>
<evidence type="ECO:0008006" key="4">
    <source>
        <dbReference type="Google" id="ProtNLM"/>
    </source>
</evidence>
<name>A0A0B5J1A0_9VIRU</name>
<evidence type="ECO:0000313" key="3">
    <source>
        <dbReference type="Proteomes" id="UP000202511"/>
    </source>
</evidence>
<evidence type="ECO:0000313" key="2">
    <source>
        <dbReference type="EMBL" id="AJF97244.1"/>
    </source>
</evidence>
<evidence type="ECO:0000256" key="1">
    <source>
        <dbReference type="SAM" id="MobiDB-lite"/>
    </source>
</evidence>
<feature type="region of interest" description="Disordered" evidence="1">
    <location>
        <begin position="1"/>
        <end position="31"/>
    </location>
</feature>